<dbReference type="InterPro" id="IPR001576">
    <property type="entry name" value="Phosphoglycerate_kinase"/>
</dbReference>
<dbReference type="UniPathway" id="UPA00109">
    <property type="reaction ID" value="UER00185"/>
</dbReference>
<feature type="binding site" evidence="13">
    <location>
        <position position="151"/>
    </location>
    <ligand>
        <name>substrate</name>
    </ligand>
</feature>
<evidence type="ECO:0000256" key="10">
    <source>
        <dbReference type="ARBA" id="ARBA00022777"/>
    </source>
</evidence>
<feature type="binding site" evidence="13">
    <location>
        <position position="37"/>
    </location>
    <ligand>
        <name>substrate</name>
    </ligand>
</feature>
<dbReference type="GO" id="GO:0006096">
    <property type="term" value="P:glycolytic process"/>
    <property type="evidence" value="ECO:0007669"/>
    <property type="project" value="UniProtKB-UniRule"/>
</dbReference>
<evidence type="ECO:0000256" key="2">
    <source>
        <dbReference type="ARBA" id="ARBA00004838"/>
    </source>
</evidence>
<comment type="similarity">
    <text evidence="3 13 16">Belongs to the phosphoglycerate kinase family.</text>
</comment>
<feature type="binding site" evidence="13 15">
    <location>
        <position position="201"/>
    </location>
    <ligand>
        <name>ATP</name>
        <dbReference type="ChEBI" id="CHEBI:30616"/>
    </ligand>
</feature>
<feature type="binding site" evidence="13 15">
    <location>
        <position position="322"/>
    </location>
    <ligand>
        <name>ATP</name>
        <dbReference type="ChEBI" id="CHEBI:30616"/>
    </ligand>
</feature>
<dbReference type="InterPro" id="IPR036043">
    <property type="entry name" value="Phosphoglycerate_kinase_sf"/>
</dbReference>
<dbReference type="PATRIC" id="fig|1359168.3.peg.291"/>
<evidence type="ECO:0000256" key="12">
    <source>
        <dbReference type="ARBA" id="ARBA00023152"/>
    </source>
</evidence>
<feature type="binding site" evidence="13">
    <location>
        <position position="118"/>
    </location>
    <ligand>
        <name>substrate</name>
    </ligand>
</feature>
<dbReference type="GO" id="GO:0005829">
    <property type="term" value="C:cytosol"/>
    <property type="evidence" value="ECO:0007669"/>
    <property type="project" value="TreeGrafter"/>
</dbReference>
<comment type="subcellular location">
    <subcellularLocation>
        <location evidence="13">Cytoplasm</location>
    </subcellularLocation>
</comment>
<feature type="binding site" evidence="13 14">
    <location>
        <begin position="22"/>
        <end position="24"/>
    </location>
    <ligand>
        <name>substrate</name>
    </ligand>
</feature>
<keyword evidence="11 13" id="KW-0067">ATP-binding</keyword>
<dbReference type="InterPro" id="IPR015824">
    <property type="entry name" value="Phosphoglycerate_kinase_N"/>
</dbReference>
<evidence type="ECO:0000256" key="9">
    <source>
        <dbReference type="ARBA" id="ARBA00022741"/>
    </source>
</evidence>
<feature type="binding site" evidence="13 15">
    <location>
        <begin position="352"/>
        <end position="355"/>
    </location>
    <ligand>
        <name>ATP</name>
        <dbReference type="ChEBI" id="CHEBI:30616"/>
    </ligand>
</feature>
<comment type="caution">
    <text evidence="17">The sequence shown here is derived from an EMBL/GenBank/DDBJ whole genome shotgun (WGS) entry which is preliminary data.</text>
</comment>
<evidence type="ECO:0000256" key="4">
    <source>
        <dbReference type="ARBA" id="ARBA00011245"/>
    </source>
</evidence>
<dbReference type="PANTHER" id="PTHR11406">
    <property type="entry name" value="PHOSPHOGLYCERATE KINASE"/>
    <property type="match status" value="1"/>
</dbReference>
<organism evidence="17 18">
    <name type="scientific">Orientia chuto str. Dubai</name>
    <dbReference type="NCBI Taxonomy" id="1359168"/>
    <lineage>
        <taxon>Bacteria</taxon>
        <taxon>Pseudomonadati</taxon>
        <taxon>Pseudomonadota</taxon>
        <taxon>Alphaproteobacteria</taxon>
        <taxon>Rickettsiales</taxon>
        <taxon>Rickettsiaceae</taxon>
        <taxon>Rickettsieae</taxon>
        <taxon>Orientia</taxon>
    </lineage>
</organism>
<sequence length="403" mass="43755">MVQLKQLSDLTVKDKVVLLRLDLNLPQEYGKITDNTRIIRIIPTIKYLVSHNAKVVIISHFGRPKKIELRLSLKSIVSELEALLNIKVKFCPESIGTTAKNAIMKMQAGEILLLENLRFNSGEELNDTDFANQLSSLGDVYVNDAFACSHRKHASICGLPTKLPSAAGFSLLNELKNLSSTLSKVSKPFTAIIGGAKISTKLDLLKSLIARVDYLIIAGAMANMFLAIRNFNIGASLYEPALANIASVIFKKTTSTNCKIILPFDVIVQNNNSIATIDLNSTVAIPSNAKIMDIGPKTIAQIINIIKISKTIVWNGPVGAFEQTPFDYGSTYLSKAITQETKTGNLCSVAGGGDTISAIRKSGGIDYFTYISTGGGAFLEWLQGKKLPGIEALKQELAIAKYM</sequence>
<dbReference type="RefSeq" id="WP_045797336.1">
    <property type="nucleotide sequence ID" value="NZ_LANP01000016.1"/>
</dbReference>
<dbReference type="PANTHER" id="PTHR11406:SF23">
    <property type="entry name" value="PHOSPHOGLYCERATE KINASE 1, CHLOROPLASTIC-RELATED"/>
    <property type="match status" value="1"/>
</dbReference>
<dbReference type="GO" id="GO:0006094">
    <property type="term" value="P:gluconeogenesis"/>
    <property type="evidence" value="ECO:0007669"/>
    <property type="project" value="TreeGrafter"/>
</dbReference>
<dbReference type="STRING" id="1359168.OCHUTO_0679"/>
<dbReference type="EMBL" id="LANP01000016">
    <property type="protein sequence ID" value="KJV55869.1"/>
    <property type="molecule type" value="Genomic_DNA"/>
</dbReference>
<dbReference type="PRINTS" id="PR00477">
    <property type="entry name" value="PHGLYCKINASE"/>
</dbReference>
<dbReference type="GO" id="GO:0004618">
    <property type="term" value="F:phosphoglycerate kinase activity"/>
    <property type="evidence" value="ECO:0007669"/>
    <property type="project" value="UniProtKB-UniRule"/>
</dbReference>
<dbReference type="SUPFAM" id="SSF53748">
    <property type="entry name" value="Phosphoglycerate kinase"/>
    <property type="match status" value="1"/>
</dbReference>
<evidence type="ECO:0000256" key="6">
    <source>
        <dbReference type="ARBA" id="ARBA00016471"/>
    </source>
</evidence>
<comment type="subunit">
    <text evidence="4 13">Monomer.</text>
</comment>
<accession>A0A0F3MMP9</accession>
<proteinExistence type="inferred from homology"/>
<dbReference type="GO" id="GO:0043531">
    <property type="term" value="F:ADP binding"/>
    <property type="evidence" value="ECO:0007669"/>
    <property type="project" value="TreeGrafter"/>
</dbReference>
<feature type="binding site" evidence="14">
    <location>
        <position position="37"/>
    </location>
    <ligand>
        <name>(2R)-3-phosphoglycerate</name>
        <dbReference type="ChEBI" id="CHEBI:58272"/>
    </ligand>
</feature>
<name>A0A0F3MMP9_9RICK</name>
<dbReference type="Proteomes" id="UP000033616">
    <property type="component" value="Unassembled WGS sequence"/>
</dbReference>
<protein>
    <recommendedName>
        <fullName evidence="6 13">Phosphoglycerate kinase</fullName>
        <ecNumber evidence="5 13">2.7.2.3</ecNumber>
    </recommendedName>
</protein>
<evidence type="ECO:0000256" key="16">
    <source>
        <dbReference type="RuleBase" id="RU000532"/>
    </source>
</evidence>
<evidence type="ECO:0000256" key="3">
    <source>
        <dbReference type="ARBA" id="ARBA00008982"/>
    </source>
</evidence>
<keyword evidence="7 13" id="KW-0963">Cytoplasm</keyword>
<dbReference type="PIRSF" id="PIRSF000724">
    <property type="entry name" value="Pgk"/>
    <property type="match status" value="1"/>
</dbReference>
<dbReference type="EC" id="2.7.2.3" evidence="5 13"/>
<keyword evidence="18" id="KW-1185">Reference proteome</keyword>
<keyword evidence="10 13" id="KW-0418">Kinase</keyword>
<dbReference type="FunFam" id="3.40.50.1260:FF:000006">
    <property type="entry name" value="Phosphoglycerate kinase"/>
    <property type="match status" value="1"/>
</dbReference>
<dbReference type="Pfam" id="PF00162">
    <property type="entry name" value="PGK"/>
    <property type="match status" value="1"/>
</dbReference>
<evidence type="ECO:0000256" key="1">
    <source>
        <dbReference type="ARBA" id="ARBA00000642"/>
    </source>
</evidence>
<dbReference type="AlphaFoldDB" id="A0A0F3MMP9"/>
<evidence type="ECO:0000256" key="11">
    <source>
        <dbReference type="ARBA" id="ARBA00022840"/>
    </source>
</evidence>
<evidence type="ECO:0000256" key="15">
    <source>
        <dbReference type="PIRSR" id="PIRSR000724-2"/>
    </source>
</evidence>
<evidence type="ECO:0000256" key="14">
    <source>
        <dbReference type="PIRSR" id="PIRSR000724-1"/>
    </source>
</evidence>
<comment type="caution">
    <text evidence="13">Lacks conserved residue(s) required for the propagation of feature annotation.</text>
</comment>
<feature type="binding site" evidence="14">
    <location>
        <position position="151"/>
    </location>
    <ligand>
        <name>(2R)-3-phosphoglycerate</name>
        <dbReference type="ChEBI" id="CHEBI:58272"/>
    </ligand>
</feature>
<evidence type="ECO:0000256" key="7">
    <source>
        <dbReference type="ARBA" id="ARBA00022490"/>
    </source>
</evidence>
<keyword evidence="12 13" id="KW-0324">Glycolysis</keyword>
<evidence type="ECO:0000256" key="8">
    <source>
        <dbReference type="ARBA" id="ARBA00022679"/>
    </source>
</evidence>
<keyword evidence="8 13" id="KW-0808">Transferase</keyword>
<evidence type="ECO:0000313" key="17">
    <source>
        <dbReference type="EMBL" id="KJV55869.1"/>
    </source>
</evidence>
<gene>
    <name evidence="13" type="primary">pgk</name>
    <name evidence="17" type="ORF">OCHUTO_0679</name>
</gene>
<evidence type="ECO:0000313" key="18">
    <source>
        <dbReference type="Proteomes" id="UP000033616"/>
    </source>
</evidence>
<evidence type="ECO:0000256" key="5">
    <source>
        <dbReference type="ARBA" id="ARBA00013061"/>
    </source>
</evidence>
<dbReference type="HAMAP" id="MF_00145">
    <property type="entry name" value="Phosphoglyc_kinase"/>
    <property type="match status" value="1"/>
</dbReference>
<comment type="pathway">
    <text evidence="2 13">Carbohydrate degradation; glycolysis; pyruvate from D-glyceraldehyde 3-phosphate: step 2/5.</text>
</comment>
<feature type="binding site" evidence="13 14">
    <location>
        <begin position="60"/>
        <end position="63"/>
    </location>
    <ligand>
        <name>substrate</name>
    </ligand>
</feature>
<dbReference type="FunFam" id="3.40.50.1260:FF:000031">
    <property type="entry name" value="Phosphoglycerate kinase 1"/>
    <property type="match status" value="1"/>
</dbReference>
<reference evidence="17 18" key="1">
    <citation type="submission" date="2015-02" db="EMBL/GenBank/DDBJ databases">
        <title>Genome Sequencing of Rickettsiales.</title>
        <authorList>
            <person name="Daugherty S.C."/>
            <person name="Su Q."/>
            <person name="Abolude K."/>
            <person name="Beier-Sexton M."/>
            <person name="Carlyon J.A."/>
            <person name="Carter R."/>
            <person name="Day N.P."/>
            <person name="Dumler S.J."/>
            <person name="Dyachenko V."/>
            <person name="Godinez A."/>
            <person name="Kurtti T.J."/>
            <person name="Lichay M."/>
            <person name="Mullins K.E."/>
            <person name="Ott S."/>
            <person name="Pappas-Brown V."/>
            <person name="Paris D.H."/>
            <person name="Patel P."/>
            <person name="Richards A.L."/>
            <person name="Sadzewicz L."/>
            <person name="Sears K."/>
            <person name="Seidman D."/>
            <person name="Sengamalay N."/>
            <person name="Stenos J."/>
            <person name="Tallon L.J."/>
            <person name="Vincent G."/>
            <person name="Fraser C.M."/>
            <person name="Munderloh U."/>
            <person name="Dunning-Hotopp J.C."/>
        </authorList>
    </citation>
    <scope>NUCLEOTIDE SEQUENCE [LARGE SCALE GENOMIC DNA]</scope>
    <source>
        <strain evidence="17 18">Fuller</strain>
    </source>
</reference>
<dbReference type="OrthoDB" id="9808460at2"/>
<dbReference type="Gene3D" id="3.40.50.1260">
    <property type="entry name" value="Phosphoglycerate kinase, N-terminal domain"/>
    <property type="match status" value="2"/>
</dbReference>
<keyword evidence="9 13" id="KW-0547">Nucleotide-binding</keyword>
<feature type="binding site" evidence="14">
    <location>
        <position position="118"/>
    </location>
    <ligand>
        <name>(2R)-3-phosphoglycerate</name>
        <dbReference type="ChEBI" id="CHEBI:58272"/>
    </ligand>
</feature>
<comment type="catalytic activity">
    <reaction evidence="1 13 16">
        <text>(2R)-3-phosphoglycerate + ATP = (2R)-3-phospho-glyceroyl phosphate + ADP</text>
        <dbReference type="Rhea" id="RHEA:14801"/>
        <dbReference type="ChEBI" id="CHEBI:30616"/>
        <dbReference type="ChEBI" id="CHEBI:57604"/>
        <dbReference type="ChEBI" id="CHEBI:58272"/>
        <dbReference type="ChEBI" id="CHEBI:456216"/>
        <dbReference type="EC" id="2.7.2.3"/>
    </reaction>
</comment>
<evidence type="ECO:0000256" key="13">
    <source>
        <dbReference type="HAMAP-Rule" id="MF_00145"/>
    </source>
</evidence>
<dbReference type="GO" id="GO:0005524">
    <property type="term" value="F:ATP binding"/>
    <property type="evidence" value="ECO:0007669"/>
    <property type="project" value="UniProtKB-KW"/>
</dbReference>